<sequence length="110" mass="11831">MHTLSLNDWLAAHPDIEAVPERDLYVVARYMIPVDATLAQGCLEASGIPAMLADAHLMQTDLLLAPALGGVRLLVPAEHVQAAHEVLLALARGDFALDEDAPDGEWRTPT</sequence>
<evidence type="ECO:0000313" key="2">
    <source>
        <dbReference type="EMBL" id="MBB6135699.1"/>
    </source>
</evidence>
<accession>A0A7W9X392</accession>
<dbReference type="RefSeq" id="WP_183556349.1">
    <property type="nucleotide sequence ID" value="NZ_JACHBX010000004.1"/>
</dbReference>
<feature type="domain" description="DUF2007" evidence="1">
    <location>
        <begin position="33"/>
        <end position="87"/>
    </location>
</feature>
<gene>
    <name evidence="2" type="ORF">HD842_003866</name>
</gene>
<dbReference type="Proteomes" id="UP000540787">
    <property type="component" value="Unassembled WGS sequence"/>
</dbReference>
<dbReference type="EMBL" id="JACHBX010000004">
    <property type="protein sequence ID" value="MBB6135699.1"/>
    <property type="molecule type" value="Genomic_DNA"/>
</dbReference>
<evidence type="ECO:0000313" key="3">
    <source>
        <dbReference type="Proteomes" id="UP000540787"/>
    </source>
</evidence>
<evidence type="ECO:0000259" key="1">
    <source>
        <dbReference type="Pfam" id="PF09413"/>
    </source>
</evidence>
<comment type="caution">
    <text evidence="2">The sequence shown here is derived from an EMBL/GenBank/DDBJ whole genome shotgun (WGS) entry which is preliminary data.</text>
</comment>
<reference evidence="2 3" key="1">
    <citation type="submission" date="2020-08" db="EMBL/GenBank/DDBJ databases">
        <title>The Agave Microbiome: Exploring the role of microbial communities in plant adaptations to desert environments.</title>
        <authorList>
            <person name="Partida-Martinez L.P."/>
        </authorList>
    </citation>
    <scope>NUCLEOTIDE SEQUENCE [LARGE SCALE GENOMIC DNA]</scope>
    <source>
        <strain evidence="2 3">AT3.2</strain>
    </source>
</reference>
<keyword evidence="3" id="KW-1185">Reference proteome</keyword>
<organism evidence="2 3">
    <name type="scientific">Massilia aurea</name>
    <dbReference type="NCBI Taxonomy" id="373040"/>
    <lineage>
        <taxon>Bacteria</taxon>
        <taxon>Pseudomonadati</taxon>
        <taxon>Pseudomonadota</taxon>
        <taxon>Betaproteobacteria</taxon>
        <taxon>Burkholderiales</taxon>
        <taxon>Oxalobacteraceae</taxon>
        <taxon>Telluria group</taxon>
        <taxon>Massilia</taxon>
    </lineage>
</organism>
<name>A0A7W9X392_9BURK</name>
<dbReference type="AlphaFoldDB" id="A0A7W9X392"/>
<protein>
    <recommendedName>
        <fullName evidence="1">DUF2007 domain-containing protein</fullName>
    </recommendedName>
</protein>
<dbReference type="InterPro" id="IPR018551">
    <property type="entry name" value="DUF2007"/>
</dbReference>
<dbReference type="Gene3D" id="3.30.70.790">
    <property type="entry name" value="UreE, C-terminal domain"/>
    <property type="match status" value="1"/>
</dbReference>
<dbReference type="Pfam" id="PF09413">
    <property type="entry name" value="DUF2007"/>
    <property type="match status" value="1"/>
</dbReference>
<proteinExistence type="predicted"/>